<keyword evidence="4" id="KW-1185">Reference proteome</keyword>
<gene>
    <name evidence="3" type="ORF">H9L09_01010</name>
</gene>
<dbReference type="Gene3D" id="3.30.470.20">
    <property type="entry name" value="ATP-grasp fold, B domain"/>
    <property type="match status" value="1"/>
</dbReference>
<dbReference type="SUPFAM" id="SSF56059">
    <property type="entry name" value="Glutathione synthetase ATP-binding domain-like"/>
    <property type="match status" value="1"/>
</dbReference>
<dbReference type="Proteomes" id="UP000515947">
    <property type="component" value="Chromosome"/>
</dbReference>
<keyword evidence="1" id="KW-0067">ATP-binding</keyword>
<dbReference type="GO" id="GO:0005524">
    <property type="term" value="F:ATP binding"/>
    <property type="evidence" value="ECO:0007669"/>
    <property type="project" value="UniProtKB-UniRule"/>
</dbReference>
<evidence type="ECO:0000256" key="1">
    <source>
        <dbReference type="PROSITE-ProRule" id="PRU00409"/>
    </source>
</evidence>
<reference evidence="3 4" key="1">
    <citation type="submission" date="2020-08" db="EMBL/GenBank/DDBJ databases">
        <title>Genome sequence of Nocardioides mesophilus KACC 16243T.</title>
        <authorList>
            <person name="Hyun D.-W."/>
            <person name="Bae J.-W."/>
        </authorList>
    </citation>
    <scope>NUCLEOTIDE SEQUENCE [LARGE SCALE GENOMIC DNA]</scope>
    <source>
        <strain evidence="3 4">KACC 16243</strain>
    </source>
</reference>
<dbReference type="RefSeq" id="WP_187578955.1">
    <property type="nucleotide sequence ID" value="NZ_CP060713.1"/>
</dbReference>
<evidence type="ECO:0000259" key="2">
    <source>
        <dbReference type="PROSITE" id="PS50975"/>
    </source>
</evidence>
<dbReference type="PROSITE" id="PS50975">
    <property type="entry name" value="ATP_GRASP"/>
    <property type="match status" value="1"/>
</dbReference>
<dbReference type="EMBL" id="CP060713">
    <property type="protein sequence ID" value="QNN53113.1"/>
    <property type="molecule type" value="Genomic_DNA"/>
</dbReference>
<dbReference type="InterPro" id="IPR011761">
    <property type="entry name" value="ATP-grasp"/>
</dbReference>
<dbReference type="KEGG" id="nmes:H9L09_01010"/>
<accession>A0A7G9RBY8</accession>
<keyword evidence="1" id="KW-0547">Nucleotide-binding</keyword>
<organism evidence="3 4">
    <name type="scientific">Nocardioides mesophilus</name>
    <dbReference type="NCBI Taxonomy" id="433659"/>
    <lineage>
        <taxon>Bacteria</taxon>
        <taxon>Bacillati</taxon>
        <taxon>Actinomycetota</taxon>
        <taxon>Actinomycetes</taxon>
        <taxon>Propionibacteriales</taxon>
        <taxon>Nocardioidaceae</taxon>
        <taxon>Nocardioides</taxon>
    </lineage>
</organism>
<dbReference type="GO" id="GO:0046872">
    <property type="term" value="F:metal ion binding"/>
    <property type="evidence" value="ECO:0007669"/>
    <property type="project" value="InterPro"/>
</dbReference>
<evidence type="ECO:0000313" key="3">
    <source>
        <dbReference type="EMBL" id="QNN53113.1"/>
    </source>
</evidence>
<feature type="domain" description="ATP-grasp" evidence="2">
    <location>
        <begin position="148"/>
        <end position="346"/>
    </location>
</feature>
<protein>
    <recommendedName>
        <fullName evidence="2">ATP-grasp domain-containing protein</fullName>
    </recommendedName>
</protein>
<evidence type="ECO:0000313" key="4">
    <source>
        <dbReference type="Proteomes" id="UP000515947"/>
    </source>
</evidence>
<name>A0A7G9RBY8_9ACTN</name>
<proteinExistence type="predicted"/>
<dbReference type="AlphaFoldDB" id="A0A7G9RBY8"/>
<sequence>MNPADETERSAWRARLGAVFTGRKVITGLLPLAGLPSWVRLLDEAGAQRPLLLGTGRGAGPVPTEEDAEIVLLDPGHHESMTAELRAQDALARQLPAEVVAAIERYDPDGEAVWLLGPFVVNEPVLGRPVYGGRPADWLALEDKLLAEGIWRAVGAPHAPARVVPVDAVPLEEASRALDLGAGVVWAGDARDGFNGGGDFTRWVVSAGDRLAAWSFFGPRCDRVRVMPFLDGVPCSVHGIVLPDGTAAFRPVELAIMRGPGRRFVYGGQGTSWDPPEADREQMRDLVRRVGEHLRRRCGYRGAFGIDGVLTRDGFRPTELNTRAAGGLATLAQGVDPAAFTLLQLACLAGHDPGITVAELEGWALPAMDADRVTKAIAMVPRRLTEESVDLPVLWDGADLRPCPALDAEAAVMVGPSAVGSFTKVTGVSLARGERLGALNAALVRFLDAELDAGVGPVEAAPDLRAVSPTA</sequence>